<reference evidence="2 3" key="1">
    <citation type="submission" date="2021-10" db="EMBL/GenBank/DDBJ databases">
        <authorList>
            <person name="Criscuolo A."/>
        </authorList>
    </citation>
    <scope>NUCLEOTIDE SEQUENCE [LARGE SCALE GENOMIC DNA]</scope>
    <source>
        <strain evidence="3">CIP 111899</strain>
    </source>
</reference>
<dbReference type="Proteomes" id="UP000789423">
    <property type="component" value="Unassembled WGS sequence"/>
</dbReference>
<protein>
    <recommendedName>
        <fullName evidence="1">HTH cro/C1-type domain-containing protein</fullName>
    </recommendedName>
</protein>
<dbReference type="Gene3D" id="1.10.260.40">
    <property type="entry name" value="lambda repressor-like DNA-binding domains"/>
    <property type="match status" value="1"/>
</dbReference>
<name>A0ABM8YD84_9BACI</name>
<dbReference type="InterPro" id="IPR001387">
    <property type="entry name" value="Cro/C1-type_HTH"/>
</dbReference>
<dbReference type="PROSITE" id="PS50943">
    <property type="entry name" value="HTH_CROC1"/>
    <property type="match status" value="1"/>
</dbReference>
<feature type="domain" description="HTH cro/C1-type" evidence="1">
    <location>
        <begin position="14"/>
        <end position="67"/>
    </location>
</feature>
<proteinExistence type="predicted"/>
<sequence length="152" mass="17872">MNKDQVVLKVAKRMKLIRTEHNYTQEEMAEILGLSKKTLVQIEKERISPSWTTVVAVCALFQDSEVLQSAFGGSALEVVQTVSHHHIEYKKEKTMGGHVWWKEIEKRGLFCLQQNIVSQHYRILDDEEYRWFSTFDKEEAIEKLVRFSEQVK</sequence>
<accession>A0ABM8YD84</accession>
<dbReference type="EMBL" id="CAKJTI010000016">
    <property type="protein sequence ID" value="CAG9613691.1"/>
    <property type="molecule type" value="Genomic_DNA"/>
</dbReference>
<dbReference type="InterPro" id="IPR010982">
    <property type="entry name" value="Lambda_DNA-bd_dom_sf"/>
</dbReference>
<evidence type="ECO:0000259" key="1">
    <source>
        <dbReference type="PROSITE" id="PS50943"/>
    </source>
</evidence>
<keyword evidence="3" id="KW-1185">Reference proteome</keyword>
<dbReference type="SMART" id="SM00530">
    <property type="entry name" value="HTH_XRE"/>
    <property type="match status" value="1"/>
</dbReference>
<dbReference type="Pfam" id="PF01381">
    <property type="entry name" value="HTH_3"/>
    <property type="match status" value="1"/>
</dbReference>
<evidence type="ECO:0000313" key="3">
    <source>
        <dbReference type="Proteomes" id="UP000789423"/>
    </source>
</evidence>
<gene>
    <name evidence="2" type="ORF">BACCIP111899_02910</name>
</gene>
<dbReference type="CDD" id="cd00093">
    <property type="entry name" value="HTH_XRE"/>
    <property type="match status" value="1"/>
</dbReference>
<comment type="caution">
    <text evidence="2">The sequence shown here is derived from an EMBL/GenBank/DDBJ whole genome shotgun (WGS) entry which is preliminary data.</text>
</comment>
<dbReference type="SUPFAM" id="SSF47413">
    <property type="entry name" value="lambda repressor-like DNA-binding domains"/>
    <property type="match status" value="1"/>
</dbReference>
<organism evidence="2 3">
    <name type="scientific">Bacillus rhizoplanae</name>
    <dbReference type="NCBI Taxonomy" id="2880966"/>
    <lineage>
        <taxon>Bacteria</taxon>
        <taxon>Bacillati</taxon>
        <taxon>Bacillota</taxon>
        <taxon>Bacilli</taxon>
        <taxon>Bacillales</taxon>
        <taxon>Bacillaceae</taxon>
        <taxon>Bacillus</taxon>
    </lineage>
</organism>
<dbReference type="RefSeq" id="WP_230575747.1">
    <property type="nucleotide sequence ID" value="NZ_CAKJTI010000016.1"/>
</dbReference>
<evidence type="ECO:0000313" key="2">
    <source>
        <dbReference type="EMBL" id="CAG9613691.1"/>
    </source>
</evidence>